<dbReference type="KEGG" id="rul:UC8_36520"/>
<dbReference type="AlphaFoldDB" id="A0A5B9QWY4"/>
<sequence>MILESLVTTTDAQGAVNIAPMGPVVDRAITSIELRPFVGSRTYANLRATNRAVVHVTDDCLLLARAAIGSVDSAGLVEPIRDGQFSVLRDACRWYAVEITAWHEHPQRPRAECVIVQQQRNRDFFGLNRAQYAVVEAAILATRIHLIAPEVLQSQLRELATLVERAGGDQERQAFELLEKHIAIAHGKIHH</sequence>
<organism evidence="3 4">
    <name type="scientific">Roseimaritima ulvae</name>
    <dbReference type="NCBI Taxonomy" id="980254"/>
    <lineage>
        <taxon>Bacteria</taxon>
        <taxon>Pseudomonadati</taxon>
        <taxon>Planctomycetota</taxon>
        <taxon>Planctomycetia</taxon>
        <taxon>Pirellulales</taxon>
        <taxon>Pirellulaceae</taxon>
        <taxon>Roseimaritima</taxon>
    </lineage>
</organism>
<dbReference type="Pfam" id="PF20766">
    <property type="entry name" value="DUF447_C"/>
    <property type="match status" value="1"/>
</dbReference>
<protein>
    <recommendedName>
        <fullName evidence="5">DUF447 domain-containing protein</fullName>
    </recommendedName>
</protein>
<dbReference type="SUPFAM" id="SSF50475">
    <property type="entry name" value="FMN-binding split barrel"/>
    <property type="match status" value="1"/>
</dbReference>
<evidence type="ECO:0000259" key="2">
    <source>
        <dbReference type="Pfam" id="PF20766"/>
    </source>
</evidence>
<dbReference type="EMBL" id="CP042914">
    <property type="protein sequence ID" value="QEG41626.1"/>
    <property type="molecule type" value="Genomic_DNA"/>
</dbReference>
<dbReference type="Gene3D" id="2.30.110.10">
    <property type="entry name" value="Electron Transport, Fmn-binding Protein, Chain A"/>
    <property type="match status" value="1"/>
</dbReference>
<evidence type="ECO:0000259" key="1">
    <source>
        <dbReference type="Pfam" id="PF04289"/>
    </source>
</evidence>
<evidence type="ECO:0008006" key="5">
    <source>
        <dbReference type="Google" id="ProtNLM"/>
    </source>
</evidence>
<dbReference type="Pfam" id="PF04289">
    <property type="entry name" value="DUF447_N"/>
    <property type="match status" value="1"/>
</dbReference>
<evidence type="ECO:0000313" key="3">
    <source>
        <dbReference type="EMBL" id="QEG41626.1"/>
    </source>
</evidence>
<name>A0A5B9QWY4_9BACT</name>
<feature type="domain" description="DUF447" evidence="1">
    <location>
        <begin position="4"/>
        <end position="120"/>
    </location>
</feature>
<evidence type="ECO:0000313" key="4">
    <source>
        <dbReference type="Proteomes" id="UP000325286"/>
    </source>
</evidence>
<dbReference type="InterPro" id="IPR016733">
    <property type="entry name" value="UCP018747"/>
</dbReference>
<dbReference type="InterPro" id="IPR012349">
    <property type="entry name" value="Split_barrel_FMN-bd"/>
</dbReference>
<accession>A0A5B9QWY4</accession>
<feature type="domain" description="DUF447" evidence="2">
    <location>
        <begin position="128"/>
        <end position="180"/>
    </location>
</feature>
<gene>
    <name evidence="3" type="ORF">UC8_36520</name>
</gene>
<reference evidence="3 4" key="1">
    <citation type="submission" date="2019-08" db="EMBL/GenBank/DDBJ databases">
        <title>Deep-cultivation of Planctomycetes and their phenomic and genomic characterization uncovers novel biology.</title>
        <authorList>
            <person name="Wiegand S."/>
            <person name="Jogler M."/>
            <person name="Boedeker C."/>
            <person name="Pinto D."/>
            <person name="Vollmers J."/>
            <person name="Rivas-Marin E."/>
            <person name="Kohn T."/>
            <person name="Peeters S.H."/>
            <person name="Heuer A."/>
            <person name="Rast P."/>
            <person name="Oberbeckmann S."/>
            <person name="Bunk B."/>
            <person name="Jeske O."/>
            <person name="Meyerdierks A."/>
            <person name="Storesund J.E."/>
            <person name="Kallscheuer N."/>
            <person name="Luecker S."/>
            <person name="Lage O.M."/>
            <person name="Pohl T."/>
            <person name="Merkel B.J."/>
            <person name="Hornburger P."/>
            <person name="Mueller R.-W."/>
            <person name="Bruemmer F."/>
            <person name="Labrenz M."/>
            <person name="Spormann A.M."/>
            <person name="Op den Camp H."/>
            <person name="Overmann J."/>
            <person name="Amann R."/>
            <person name="Jetten M.S.M."/>
            <person name="Mascher T."/>
            <person name="Medema M.H."/>
            <person name="Devos D.P."/>
            <person name="Kaster A.-K."/>
            <person name="Ovreas L."/>
            <person name="Rohde M."/>
            <person name="Galperin M.Y."/>
            <person name="Jogler C."/>
        </authorList>
    </citation>
    <scope>NUCLEOTIDE SEQUENCE [LARGE SCALE GENOMIC DNA]</scope>
    <source>
        <strain evidence="3 4">UC8</strain>
    </source>
</reference>
<proteinExistence type="predicted"/>
<dbReference type="PIRSF" id="PIRSF018747">
    <property type="entry name" value="UCP018747"/>
    <property type="match status" value="1"/>
</dbReference>
<dbReference type="Proteomes" id="UP000325286">
    <property type="component" value="Chromosome"/>
</dbReference>
<dbReference type="Gene3D" id="1.20.58.290">
    <property type="entry name" value="Hypothetical membrane protein ta0354_69_121"/>
    <property type="match status" value="1"/>
</dbReference>
<keyword evidence="4" id="KW-1185">Reference proteome</keyword>
<dbReference type="InterPro" id="IPR007386">
    <property type="entry name" value="DUF447_N"/>
</dbReference>
<dbReference type="InterPro" id="IPR049288">
    <property type="entry name" value="DUF447_C"/>
</dbReference>